<comment type="caution">
    <text evidence="2">The sequence shown here is derived from an EMBL/GenBank/DDBJ whole genome shotgun (WGS) entry which is preliminary data.</text>
</comment>
<feature type="signal peptide" evidence="1">
    <location>
        <begin position="1"/>
        <end position="27"/>
    </location>
</feature>
<sequence length="667" mass="75064">MTFTRFTKLLAGSVLLAVLFAFVQVNAGDPKISMPYKKMGLTSEQAAAHLLSRFTFGAKPGQVKEVAEMGLDKWLQQQLDGNLPDDEVKRRLPDSNYEALPMTNETIVNTYLNAGQVIRIAARNNLLDKDSIRNLDKPEYRQQLRKIMDEQGYKLPQELQRQIVNQKIIRAAYGQNQLQEVLTDFWFNHFNVSLTKGQCQQYVLTYERDAIRPNVLGNFETILEATAKHPAMLEYLDNASSVSMDNDMARNQQKNNLARLEKQRTQALAKNDSSMMGKLEQQMTNAKRGQGLNENYAREIMELHTLGVDGGYTQKDVTTVARALTGWSIMPMYKDGPGTRLLKAAGPDFLARKGFVVEGDFLFRADKHDENEKTILGKTFPANGGYEEGRQVLQMLSMHPSTAKFICTKLATRFVNDTPSAALISKMSEAYLKSNANIKTVLIAMVNSREFWDTKALREKVKSPFEFAISAIRATNADVQQPFQIYNWCTRMGQRFYYYQAPTGFPDRATYWINTGSLLNRMNFGLAFATEKIPGVKLNLAALNDNHEPESAEAALMIYSKILLPERNQDDNIRRLTAMVRDSNLEKKITEAANKTTDPNAAATANTQDDMMMTAASQDNRRNRKANQRAALSKKNLPVTTLYVAGNTSTVSQVAGIIIGSPEFQRK</sequence>
<dbReference type="EMBL" id="JAACJS010000002">
    <property type="protein sequence ID" value="NCI48654.1"/>
    <property type="molecule type" value="Genomic_DNA"/>
</dbReference>
<keyword evidence="3" id="KW-1185">Reference proteome</keyword>
<dbReference type="RefSeq" id="WP_161816972.1">
    <property type="nucleotide sequence ID" value="NZ_JAACJS010000002.1"/>
</dbReference>
<reference evidence="2 3" key="1">
    <citation type="submission" date="2020-01" db="EMBL/GenBank/DDBJ databases">
        <title>Genome analysis.</title>
        <authorList>
            <person name="Wu S."/>
            <person name="Wang G."/>
        </authorList>
    </citation>
    <scope>NUCLEOTIDE SEQUENCE [LARGE SCALE GENOMIC DNA]</scope>
    <source>
        <strain evidence="2 3">SYL130</strain>
    </source>
</reference>
<name>A0ABW9ZP21_9BACT</name>
<evidence type="ECO:0000256" key="1">
    <source>
        <dbReference type="SAM" id="SignalP"/>
    </source>
</evidence>
<protein>
    <submittedName>
        <fullName evidence="2">DUF1800 domain-containing protein</fullName>
    </submittedName>
</protein>
<proteinExistence type="predicted"/>
<dbReference type="Proteomes" id="UP000753802">
    <property type="component" value="Unassembled WGS sequence"/>
</dbReference>
<evidence type="ECO:0000313" key="3">
    <source>
        <dbReference type="Proteomes" id="UP000753802"/>
    </source>
</evidence>
<accession>A0ABW9ZP21</accession>
<gene>
    <name evidence="2" type="ORF">GWC95_01875</name>
</gene>
<feature type="chain" id="PRO_5045774679" evidence="1">
    <location>
        <begin position="28"/>
        <end position="667"/>
    </location>
</feature>
<evidence type="ECO:0000313" key="2">
    <source>
        <dbReference type="EMBL" id="NCI48654.1"/>
    </source>
</evidence>
<keyword evidence="1" id="KW-0732">Signal</keyword>
<organism evidence="2 3">
    <name type="scientific">Sediminibacterium roseum</name>
    <dbReference type="NCBI Taxonomy" id="1978412"/>
    <lineage>
        <taxon>Bacteria</taxon>
        <taxon>Pseudomonadati</taxon>
        <taxon>Bacteroidota</taxon>
        <taxon>Chitinophagia</taxon>
        <taxon>Chitinophagales</taxon>
        <taxon>Chitinophagaceae</taxon>
        <taxon>Sediminibacterium</taxon>
    </lineage>
</organism>
<dbReference type="InterPro" id="IPR014917">
    <property type="entry name" value="DUF1800"/>
</dbReference>
<dbReference type="Pfam" id="PF08811">
    <property type="entry name" value="DUF1800"/>
    <property type="match status" value="1"/>
</dbReference>